<comment type="similarity">
    <text evidence="1 2">Belongs to the glycosyl hydrolase 31 family.</text>
</comment>
<evidence type="ECO:0000313" key="6">
    <source>
        <dbReference type="EMBL" id="QAY33696.1"/>
    </source>
</evidence>
<dbReference type="CDD" id="cd06595">
    <property type="entry name" value="GH31_u1"/>
    <property type="match status" value="1"/>
</dbReference>
<accession>A0A4P6DVB2</accession>
<dbReference type="AlphaFoldDB" id="A0A4P6DVB2"/>
<dbReference type="EMBL" id="CP035464">
    <property type="protein sequence ID" value="QAY33696.1"/>
    <property type="molecule type" value="Genomic_DNA"/>
</dbReference>
<dbReference type="GO" id="GO:0090599">
    <property type="term" value="F:alpha-glucosidase activity"/>
    <property type="evidence" value="ECO:0007669"/>
    <property type="project" value="TreeGrafter"/>
</dbReference>
<feature type="domain" description="Glycoside hydrolase family 31 TIM barrel" evidence="3">
    <location>
        <begin position="189"/>
        <end position="492"/>
    </location>
</feature>
<keyword evidence="2" id="KW-0378">Hydrolase</keyword>
<dbReference type="PANTHER" id="PTHR22762">
    <property type="entry name" value="ALPHA-GLUCOSIDASE"/>
    <property type="match status" value="1"/>
</dbReference>
<dbReference type="Pfam" id="PF01055">
    <property type="entry name" value="Glyco_hydro_31_2nd"/>
    <property type="match status" value="1"/>
</dbReference>
<dbReference type="Pfam" id="PF21365">
    <property type="entry name" value="Glyco_hydro_31_3rd"/>
    <property type="match status" value="1"/>
</dbReference>
<gene>
    <name evidence="6" type="ORF">ESN35_10045</name>
</gene>
<feature type="domain" description="Glycosyl hydrolase family 31 C-terminal" evidence="5">
    <location>
        <begin position="500"/>
        <end position="595"/>
    </location>
</feature>
<organism evidence="6 7">
    <name type="scientific">Bifidobacterium pullorum subsp. gallinarum</name>
    <dbReference type="NCBI Taxonomy" id="78344"/>
    <lineage>
        <taxon>Bacteria</taxon>
        <taxon>Bacillati</taxon>
        <taxon>Actinomycetota</taxon>
        <taxon>Actinomycetes</taxon>
        <taxon>Bifidobacteriales</taxon>
        <taxon>Bifidobacteriaceae</taxon>
        <taxon>Bifidobacterium</taxon>
    </lineage>
</organism>
<dbReference type="RefSeq" id="WP_129238171.1">
    <property type="nucleotide sequence ID" value="NZ_CP035464.1"/>
</dbReference>
<evidence type="ECO:0000259" key="3">
    <source>
        <dbReference type="Pfam" id="PF01055"/>
    </source>
</evidence>
<name>A0A4P6DVB2_9BIFI</name>
<evidence type="ECO:0000256" key="1">
    <source>
        <dbReference type="ARBA" id="ARBA00007806"/>
    </source>
</evidence>
<evidence type="ECO:0000259" key="4">
    <source>
        <dbReference type="Pfam" id="PF17137"/>
    </source>
</evidence>
<evidence type="ECO:0000256" key="2">
    <source>
        <dbReference type="RuleBase" id="RU361185"/>
    </source>
</evidence>
<evidence type="ECO:0000259" key="5">
    <source>
        <dbReference type="Pfam" id="PF21365"/>
    </source>
</evidence>
<proteinExistence type="inferred from homology"/>
<dbReference type="GO" id="GO:0006491">
    <property type="term" value="P:N-glycan processing"/>
    <property type="evidence" value="ECO:0007669"/>
    <property type="project" value="TreeGrafter"/>
</dbReference>
<dbReference type="Gene3D" id="2.60.40.1180">
    <property type="entry name" value="Golgi alpha-mannosidase II"/>
    <property type="match status" value="2"/>
</dbReference>
<reference evidence="6 7" key="1">
    <citation type="submission" date="2019-01" db="EMBL/GenBank/DDBJ databases">
        <title>Complete genome sequence of Bifidobacterium gallinarum CACC 514.</title>
        <authorList>
            <person name="Jung M."/>
        </authorList>
    </citation>
    <scope>NUCLEOTIDE SEQUENCE [LARGE SCALE GENOMIC DNA]</scope>
    <source>
        <strain evidence="6 7">CACC 514</strain>
    </source>
</reference>
<feature type="domain" description="DUF5110" evidence="4">
    <location>
        <begin position="615"/>
        <end position="684"/>
    </location>
</feature>
<sequence>MNTQPFTNSKGVISGNCWRIGVLSDSLLRLEWSDTGEFNDDATLMAVNRDFGTPPEYSTSIADGLLTVETTALRLTYDMRPFSKEGLSIVVKGVKDTKTNTWHFGDAQEGNMKGTARTLDWADGAIPLNDGVVSRDGWSVLDDSNTCLFADNGDIKPRKNAGIDLYFFGHGHRYADAVADFCRLSGRSPLLPRYALGNWWSRFHRYTSEEYVALMDRFKSEGIPFTTSVIDMDWHLVDDVDPKYGSGWTGYTWNRKLIPDPQRFLGDLHERGCHVSLNVHPRDGIRAFEDCYPSAAKTMGIPPDSGEPVEFDLTDPRFVRAYFDMHHDLEADGIDFWWIDWQQGGVTRQPGLDPLWVLNHMHYCDSARDGRWPLILSRFAGPGSQRYPVGFSGDTIVTWESLRFQPYFTATASNIGYGWWSHDIGGHMFGYRDEELEARWYQLGVFSPINRLHSSCSPFSGKEPWNFRPEIRAIMDDALRLRHRMIPYLHTMNWRASRTGLPLVEPMYWGSPDIDAAYHVPNEYMFGTELLAAPITEPMDKSSRRGKADVWLPQGDWFDFFTGRRYSASSPNGRRMTVWRPLDGIPVFAKAGGIVPMQPLSEGDSINSVDNPQHLEIIVFPGADGDFTLMEDSGHYSRQITPATTAITYRWRKDGATSALTVSPAQGDVHALPARRTWDFLFRGITDSDISVQADGASVDSDRRYDAETLTLQVTVADVSTRSEIRVTIGDTTMAPDPRMEDVFDILRHAEMRYLTKEQAYAAIAENGIDALATMDSLEHVSGPDMEDCSDSHMPSAVRQALTEVLLRS</sequence>
<dbReference type="InterPro" id="IPR000322">
    <property type="entry name" value="Glyco_hydro_31_TIM"/>
</dbReference>
<dbReference type="PANTHER" id="PTHR22762:SF89">
    <property type="entry name" value="ALPHA-XYLOSIDASE"/>
    <property type="match status" value="1"/>
</dbReference>
<dbReference type="KEGG" id="bgx:ESN35_10045"/>
<dbReference type="SUPFAM" id="SSF51445">
    <property type="entry name" value="(Trans)glycosidases"/>
    <property type="match status" value="1"/>
</dbReference>
<evidence type="ECO:0000313" key="7">
    <source>
        <dbReference type="Proteomes" id="UP000293589"/>
    </source>
</evidence>
<dbReference type="Gene3D" id="3.20.20.80">
    <property type="entry name" value="Glycosidases"/>
    <property type="match status" value="1"/>
</dbReference>
<dbReference type="GO" id="GO:0005975">
    <property type="term" value="P:carbohydrate metabolic process"/>
    <property type="evidence" value="ECO:0007669"/>
    <property type="project" value="InterPro"/>
</dbReference>
<dbReference type="InterPro" id="IPR017853">
    <property type="entry name" value="GH"/>
</dbReference>
<protein>
    <submittedName>
        <fullName evidence="6">Alpha-glucosidase</fullName>
    </submittedName>
</protein>
<dbReference type="InterPro" id="IPR048395">
    <property type="entry name" value="Glyco_hydro_31_C"/>
</dbReference>
<dbReference type="InterPro" id="IPR033403">
    <property type="entry name" value="DUF5110"/>
</dbReference>
<keyword evidence="2" id="KW-0326">Glycosidase</keyword>
<dbReference type="Pfam" id="PF17137">
    <property type="entry name" value="DUF5110"/>
    <property type="match status" value="1"/>
</dbReference>
<dbReference type="Proteomes" id="UP000293589">
    <property type="component" value="Chromosome"/>
</dbReference>
<dbReference type="SUPFAM" id="SSF51011">
    <property type="entry name" value="Glycosyl hydrolase domain"/>
    <property type="match status" value="1"/>
</dbReference>
<dbReference type="InterPro" id="IPR013780">
    <property type="entry name" value="Glyco_hydro_b"/>
</dbReference>